<sequence>MSEQRPPTADEELIDVNMENANDDQPIPPQPSGGSNTTPKDKKKKKAAEKSVEKKVNNIRDIFVYDVPSS</sequence>
<dbReference type="Proteomes" id="UP000615446">
    <property type="component" value="Unassembled WGS sequence"/>
</dbReference>
<evidence type="ECO:0000313" key="5">
    <source>
        <dbReference type="Proteomes" id="UP000247702"/>
    </source>
</evidence>
<proteinExistence type="predicted"/>
<reference evidence="4" key="2">
    <citation type="submission" date="2019-10" db="EMBL/GenBank/DDBJ databases">
        <title>Conservation and host-specific expression of non-tandemly repeated heterogenous ribosome RNA gene in arbuscular mycorrhizal fungi.</title>
        <authorList>
            <person name="Maeda T."/>
            <person name="Kobayashi Y."/>
            <person name="Nakagawa T."/>
            <person name="Ezawa T."/>
            <person name="Yamaguchi K."/>
            <person name="Bino T."/>
            <person name="Nishimoto Y."/>
            <person name="Shigenobu S."/>
            <person name="Kawaguchi M."/>
        </authorList>
    </citation>
    <scope>NUCLEOTIDE SEQUENCE</scope>
    <source>
        <strain evidence="4">HR1</strain>
    </source>
</reference>
<dbReference type="AlphaFoldDB" id="A0A2Z6QTC7"/>
<dbReference type="EMBL" id="BEXD01001163">
    <property type="protein sequence ID" value="GBB92705.1"/>
    <property type="molecule type" value="Genomic_DNA"/>
</dbReference>
<gene>
    <name evidence="4" type="ORF">RCL2_000934000</name>
    <name evidence="2" type="ORF">RclHR1_20440008</name>
    <name evidence="3" type="ORF">RclHR1_22000004</name>
</gene>
<protein>
    <submittedName>
        <fullName evidence="2">Uncharacterized protein</fullName>
    </submittedName>
</protein>
<dbReference type="EMBL" id="BLAL01000059">
    <property type="protein sequence ID" value="GES82112.1"/>
    <property type="molecule type" value="Genomic_DNA"/>
</dbReference>
<organism evidence="2 5">
    <name type="scientific">Rhizophagus clarus</name>
    <dbReference type="NCBI Taxonomy" id="94130"/>
    <lineage>
        <taxon>Eukaryota</taxon>
        <taxon>Fungi</taxon>
        <taxon>Fungi incertae sedis</taxon>
        <taxon>Mucoromycota</taxon>
        <taxon>Glomeromycotina</taxon>
        <taxon>Glomeromycetes</taxon>
        <taxon>Glomerales</taxon>
        <taxon>Glomeraceae</taxon>
        <taxon>Rhizophagus</taxon>
    </lineage>
</organism>
<evidence type="ECO:0000313" key="4">
    <source>
        <dbReference type="EMBL" id="GES82112.1"/>
    </source>
</evidence>
<evidence type="ECO:0000313" key="2">
    <source>
        <dbReference type="EMBL" id="GBB92705.1"/>
    </source>
</evidence>
<name>A0A2Z6QTC7_9GLOM</name>
<comment type="caution">
    <text evidence="2">The sequence shown here is derived from an EMBL/GenBank/DDBJ whole genome shotgun (WGS) entry which is preliminary data.</text>
</comment>
<evidence type="ECO:0000313" key="3">
    <source>
        <dbReference type="EMBL" id="GBB93640.1"/>
    </source>
</evidence>
<reference evidence="2 5" key="1">
    <citation type="submission" date="2017-11" db="EMBL/GenBank/DDBJ databases">
        <title>The genome of Rhizophagus clarus HR1 reveals common genetic basis of auxotrophy among arbuscular mycorrhizal fungi.</title>
        <authorList>
            <person name="Kobayashi Y."/>
        </authorList>
    </citation>
    <scope>NUCLEOTIDE SEQUENCE [LARGE SCALE GENOMIC DNA]</scope>
    <source>
        <strain evidence="2 5">HR1</strain>
    </source>
</reference>
<feature type="region of interest" description="Disordered" evidence="1">
    <location>
        <begin position="1"/>
        <end position="56"/>
    </location>
</feature>
<accession>A0A2Z6QTC7</accession>
<dbReference type="EMBL" id="BEXD01001337">
    <property type="protein sequence ID" value="GBB93640.1"/>
    <property type="molecule type" value="Genomic_DNA"/>
</dbReference>
<keyword evidence="5" id="KW-1185">Reference proteome</keyword>
<evidence type="ECO:0000256" key="1">
    <source>
        <dbReference type="SAM" id="MobiDB-lite"/>
    </source>
</evidence>
<dbReference type="Proteomes" id="UP000247702">
    <property type="component" value="Unassembled WGS sequence"/>
</dbReference>